<dbReference type="PANTHER" id="PTHR24362">
    <property type="entry name" value="SERINE/THREONINE-PROTEIN KINASE NEK"/>
    <property type="match status" value="1"/>
</dbReference>
<dbReference type="eggNOG" id="KOG0575">
    <property type="taxonomic scope" value="Eukaryota"/>
</dbReference>
<dbReference type="AlphaFoldDB" id="A2GCF7"/>
<dbReference type="SUPFAM" id="SSF56112">
    <property type="entry name" value="Protein kinase-like (PK-like)"/>
    <property type="match status" value="1"/>
</dbReference>
<dbReference type="GO" id="GO:0005524">
    <property type="term" value="F:ATP binding"/>
    <property type="evidence" value="ECO:0007669"/>
    <property type="project" value="InterPro"/>
</dbReference>
<dbReference type="SMR" id="A2GCF7"/>
<keyword evidence="2" id="KW-0418">Kinase</keyword>
<name>A2GCF7_TRIV3</name>
<dbReference type="VEuPathDB" id="TrichDB:TVAG_446480"/>
<feature type="domain" description="Protein kinase" evidence="1">
    <location>
        <begin position="14"/>
        <end position="259"/>
    </location>
</feature>
<dbReference type="STRING" id="5722.A2GCF7"/>
<organism evidence="2 3">
    <name type="scientific">Trichomonas vaginalis (strain ATCC PRA-98 / G3)</name>
    <dbReference type="NCBI Taxonomy" id="412133"/>
    <lineage>
        <taxon>Eukaryota</taxon>
        <taxon>Metamonada</taxon>
        <taxon>Parabasalia</taxon>
        <taxon>Trichomonadida</taxon>
        <taxon>Trichomonadidae</taxon>
        <taxon>Trichomonas</taxon>
    </lineage>
</organism>
<dbReference type="GO" id="GO:0004672">
    <property type="term" value="F:protein kinase activity"/>
    <property type="evidence" value="ECO:0007669"/>
    <property type="project" value="InterPro"/>
</dbReference>
<dbReference type="VEuPathDB" id="TrichDB:TVAGG3_0632470"/>
<dbReference type="Proteomes" id="UP000001542">
    <property type="component" value="Unassembled WGS sequence"/>
</dbReference>
<dbReference type="InterPro" id="IPR011009">
    <property type="entry name" value="Kinase-like_dom_sf"/>
</dbReference>
<dbReference type="RefSeq" id="XP_001298089.1">
    <property type="nucleotide sequence ID" value="XM_001298088.1"/>
</dbReference>
<reference evidence="2" key="2">
    <citation type="journal article" date="2007" name="Science">
        <title>Draft genome sequence of the sexually transmitted pathogen Trichomonas vaginalis.</title>
        <authorList>
            <person name="Carlton J.M."/>
            <person name="Hirt R.P."/>
            <person name="Silva J.C."/>
            <person name="Delcher A.L."/>
            <person name="Schatz M."/>
            <person name="Zhao Q."/>
            <person name="Wortman J.R."/>
            <person name="Bidwell S.L."/>
            <person name="Alsmark U.C.M."/>
            <person name="Besteiro S."/>
            <person name="Sicheritz-Ponten T."/>
            <person name="Noel C.J."/>
            <person name="Dacks J.B."/>
            <person name="Foster P.G."/>
            <person name="Simillion C."/>
            <person name="Van de Peer Y."/>
            <person name="Miranda-Saavedra D."/>
            <person name="Barton G.J."/>
            <person name="Westrop G.D."/>
            <person name="Mueller S."/>
            <person name="Dessi D."/>
            <person name="Fiori P.L."/>
            <person name="Ren Q."/>
            <person name="Paulsen I."/>
            <person name="Zhang H."/>
            <person name="Bastida-Corcuera F.D."/>
            <person name="Simoes-Barbosa A."/>
            <person name="Brown M.T."/>
            <person name="Hayes R.D."/>
            <person name="Mukherjee M."/>
            <person name="Okumura C.Y."/>
            <person name="Schneider R."/>
            <person name="Smith A.J."/>
            <person name="Vanacova S."/>
            <person name="Villalvazo M."/>
            <person name="Haas B.J."/>
            <person name="Pertea M."/>
            <person name="Feldblyum T.V."/>
            <person name="Utterback T.R."/>
            <person name="Shu C.L."/>
            <person name="Osoegawa K."/>
            <person name="de Jong P.J."/>
            <person name="Hrdy I."/>
            <person name="Horvathova L."/>
            <person name="Zubacova Z."/>
            <person name="Dolezal P."/>
            <person name="Malik S.B."/>
            <person name="Logsdon J.M. Jr."/>
            <person name="Henze K."/>
            <person name="Gupta A."/>
            <person name="Wang C.C."/>
            <person name="Dunne R.L."/>
            <person name="Upcroft J.A."/>
            <person name="Upcroft P."/>
            <person name="White O."/>
            <person name="Salzberg S.L."/>
            <person name="Tang P."/>
            <person name="Chiu C.-H."/>
            <person name="Lee Y.-S."/>
            <person name="Embley T.M."/>
            <person name="Coombs G.H."/>
            <person name="Mottram J.C."/>
            <person name="Tachezy J."/>
            <person name="Fraser-Liggett C.M."/>
            <person name="Johnson P.J."/>
        </authorList>
    </citation>
    <scope>NUCLEOTIDE SEQUENCE [LARGE SCALE GENOMIC DNA]</scope>
    <source>
        <strain evidence="2">G3</strain>
    </source>
</reference>
<keyword evidence="3" id="KW-1185">Reference proteome</keyword>
<proteinExistence type="predicted"/>
<dbReference type="PANTHER" id="PTHR24362:SF309">
    <property type="entry name" value="PROTEIN KINASE DOMAIN-CONTAINING PROTEIN"/>
    <property type="match status" value="1"/>
</dbReference>
<sequence length="312" mass="36848">MNYRELEFFGKNGLRYEKVIARGANGLIYLVYSESQQRKFAMKKYPQFIFKDKDLENIIAINNPHLLKFTQYFKFNDQVYLLMEYCPTNLEKLITEPQMVSKEILRNYIYDVVTCVKTCHDNNISISDFTLSNFLIDENGKIKINFLSLKHIVQEQEENAPARFKTMNYFLPPEVIEQSEYDEMCSDIWSLGCILYFMASKSLPFNSKDMKSLKDQIKKCEYNNEKVEDLNLREVISRCLKIDPNSRTTVGNLLKMKYFGKLDTAKNNQKAVLKSEWRKSVYLVRRNMTFINYNRQELDIPNTPSRPSEGIF</sequence>
<evidence type="ECO:0000259" key="1">
    <source>
        <dbReference type="PROSITE" id="PS50011"/>
    </source>
</evidence>
<dbReference type="PROSITE" id="PS50011">
    <property type="entry name" value="PROTEIN_KINASE_DOM"/>
    <property type="match status" value="1"/>
</dbReference>
<dbReference type="EMBL" id="DS115049">
    <property type="protein sequence ID" value="EAX85159.1"/>
    <property type="molecule type" value="Genomic_DNA"/>
</dbReference>
<dbReference type="InParanoid" id="A2GCF7"/>
<keyword evidence="2" id="KW-0808">Transferase</keyword>
<dbReference type="Gene3D" id="1.10.510.10">
    <property type="entry name" value="Transferase(Phosphotransferase) domain 1"/>
    <property type="match status" value="1"/>
</dbReference>
<dbReference type="InterPro" id="IPR000719">
    <property type="entry name" value="Prot_kinase_dom"/>
</dbReference>
<reference evidence="2" key="1">
    <citation type="submission" date="2006-10" db="EMBL/GenBank/DDBJ databases">
        <authorList>
            <person name="Amadeo P."/>
            <person name="Zhao Q."/>
            <person name="Wortman J."/>
            <person name="Fraser-Liggett C."/>
            <person name="Carlton J."/>
        </authorList>
    </citation>
    <scope>NUCLEOTIDE SEQUENCE</scope>
    <source>
        <strain evidence="2">G3</strain>
    </source>
</reference>
<evidence type="ECO:0000313" key="3">
    <source>
        <dbReference type="Proteomes" id="UP000001542"/>
    </source>
</evidence>
<accession>A2GCF7</accession>
<evidence type="ECO:0000313" key="2">
    <source>
        <dbReference type="EMBL" id="EAX85159.1"/>
    </source>
</evidence>
<gene>
    <name evidence="2" type="ORF">TVAG_446480</name>
</gene>
<protein>
    <submittedName>
        <fullName evidence="2">AGC family protein kinase</fullName>
    </submittedName>
</protein>
<dbReference type="KEGG" id="tva:4742798"/>
<dbReference type="Pfam" id="PF00069">
    <property type="entry name" value="Pkinase"/>
    <property type="match status" value="1"/>
</dbReference>